<dbReference type="InterPro" id="IPR023534">
    <property type="entry name" value="Rof/RNase_P-like"/>
</dbReference>
<dbReference type="GO" id="GO:0030677">
    <property type="term" value="C:ribonuclease P complex"/>
    <property type="evidence" value="ECO:0007669"/>
    <property type="project" value="InterPro"/>
</dbReference>
<dbReference type="GO" id="GO:0006364">
    <property type="term" value="P:rRNA processing"/>
    <property type="evidence" value="ECO:0007669"/>
    <property type="project" value="TreeGrafter"/>
</dbReference>
<dbReference type="GO" id="GO:0000172">
    <property type="term" value="C:ribonuclease MRP complex"/>
    <property type="evidence" value="ECO:0007669"/>
    <property type="project" value="InterPro"/>
</dbReference>
<dbReference type="GO" id="GO:0005634">
    <property type="term" value="C:nucleus"/>
    <property type="evidence" value="ECO:0007669"/>
    <property type="project" value="UniProtKB-SubCell"/>
</dbReference>
<evidence type="ECO:0000256" key="1">
    <source>
        <dbReference type="ARBA" id="ARBA00004123"/>
    </source>
</evidence>
<dbReference type="InterPro" id="IPR002730">
    <property type="entry name" value="Rpp29/RNP1"/>
</dbReference>
<dbReference type="InterPro" id="IPR016848">
    <property type="entry name" value="RNase_P/MRP_Rpp29-subunit"/>
</dbReference>
<name>A0A2N1JFK2_9BASI</name>
<dbReference type="GO" id="GO:0033204">
    <property type="term" value="F:ribonuclease P RNA binding"/>
    <property type="evidence" value="ECO:0007669"/>
    <property type="project" value="InterPro"/>
</dbReference>
<proteinExistence type="inferred from homology"/>
<dbReference type="AlphaFoldDB" id="A0A2N1JFK2"/>
<dbReference type="STRING" id="2020962.A0A2N1JFK2"/>
<evidence type="ECO:0000313" key="4">
    <source>
        <dbReference type="Proteomes" id="UP000232875"/>
    </source>
</evidence>
<dbReference type="PANTHER" id="PTHR13348:SF0">
    <property type="entry name" value="RIBONUCLEASE P PROTEIN SUBUNIT P29"/>
    <property type="match status" value="1"/>
</dbReference>
<dbReference type="InterPro" id="IPR036980">
    <property type="entry name" value="RNase_P/MRP_Rpp29_sf"/>
</dbReference>
<reference evidence="3 4" key="1">
    <citation type="submission" date="2017-10" db="EMBL/GenBank/DDBJ databases">
        <title>A novel species of cold-tolerant Malassezia isolated from bats.</title>
        <authorList>
            <person name="Lorch J.M."/>
            <person name="Palmer J.M."/>
            <person name="Vanderwolf K.J."/>
            <person name="Schmidt K.Z."/>
            <person name="Verant M.L."/>
            <person name="Weller T.J."/>
            <person name="Blehert D.S."/>
        </authorList>
    </citation>
    <scope>NUCLEOTIDE SEQUENCE [LARGE SCALE GENOMIC DNA]</scope>
    <source>
        <strain evidence="3 4">NWHC:44797-103</strain>
    </source>
</reference>
<sequence length="231" mass="25809">MDPAPTAGQVFRAVVHTDDAGAQYEARVKGRKLQLSNVERAAPLPATPMLQAKVARAKRRAQPTGQRTKKGAPRLDMPKTMAYEDAQRVHVLWVEYVRDLLGLDDVQEAERILASPAQVQQLQNTLLKADWTGARFAIVQSTNPALVHLNGVVLLETHEMFWILPAPKKGRESVQTKLCMVPKRNTVFRVVLPIGNETASLSLDLYGNQMRYTMPARSTRKHKARKTIELG</sequence>
<dbReference type="EMBL" id="KZ454987">
    <property type="protein sequence ID" value="PKI85331.1"/>
    <property type="molecule type" value="Genomic_DNA"/>
</dbReference>
<dbReference type="Gene3D" id="2.30.30.210">
    <property type="entry name" value="Ribonuclease P/MRP, subunit p29"/>
    <property type="match status" value="1"/>
</dbReference>
<dbReference type="Pfam" id="PF01868">
    <property type="entry name" value="RNase_P-MRP_p29"/>
    <property type="match status" value="1"/>
</dbReference>
<protein>
    <submittedName>
        <fullName evidence="3">Uncharacterized protein</fullName>
    </submittedName>
</protein>
<comment type="subcellular location">
    <subcellularLocation>
        <location evidence="1">Nucleus</location>
    </subcellularLocation>
</comment>
<evidence type="ECO:0000313" key="3">
    <source>
        <dbReference type="EMBL" id="PKI85331.1"/>
    </source>
</evidence>
<organism evidence="3 4">
    <name type="scientific">Malassezia vespertilionis</name>
    <dbReference type="NCBI Taxonomy" id="2020962"/>
    <lineage>
        <taxon>Eukaryota</taxon>
        <taxon>Fungi</taxon>
        <taxon>Dikarya</taxon>
        <taxon>Basidiomycota</taxon>
        <taxon>Ustilaginomycotina</taxon>
        <taxon>Malasseziomycetes</taxon>
        <taxon>Malasseziales</taxon>
        <taxon>Malasseziaceae</taxon>
        <taxon>Malassezia</taxon>
    </lineage>
</organism>
<dbReference type="Proteomes" id="UP000232875">
    <property type="component" value="Unassembled WGS sequence"/>
</dbReference>
<evidence type="ECO:0000256" key="2">
    <source>
        <dbReference type="ARBA" id="ARBA00006181"/>
    </source>
</evidence>
<accession>A0A2N1JFK2</accession>
<dbReference type="GO" id="GO:0001682">
    <property type="term" value="P:tRNA 5'-leader removal"/>
    <property type="evidence" value="ECO:0007669"/>
    <property type="project" value="InterPro"/>
</dbReference>
<dbReference type="OrthoDB" id="124041at2759"/>
<comment type="similarity">
    <text evidence="2">Belongs to the eukaryotic/archaeal RNase P protein component 1 family.</text>
</comment>
<keyword evidence="4" id="KW-1185">Reference proteome</keyword>
<dbReference type="PANTHER" id="PTHR13348">
    <property type="entry name" value="RIBONUCLEASE P SUBUNIT P29"/>
    <property type="match status" value="1"/>
</dbReference>
<gene>
    <name evidence="3" type="ORF">MVES_000222</name>
</gene>
<dbReference type="SUPFAM" id="SSF101744">
    <property type="entry name" value="Rof/RNase P subunit-like"/>
    <property type="match status" value="1"/>
</dbReference>
<dbReference type="SMART" id="SM00538">
    <property type="entry name" value="POP4"/>
    <property type="match status" value="1"/>
</dbReference>